<dbReference type="GO" id="GO:0003723">
    <property type="term" value="F:RNA binding"/>
    <property type="evidence" value="ECO:0007669"/>
    <property type="project" value="UniProtKB-UniRule"/>
</dbReference>
<gene>
    <name evidence="10" type="ORF">URODEC1_LOCUS109763</name>
</gene>
<feature type="binding site" evidence="6">
    <location>
        <position position="120"/>
    </location>
    <ligand>
        <name>S-adenosyl-L-methionine</name>
        <dbReference type="ChEBI" id="CHEBI:59789"/>
    </ligand>
</feature>
<evidence type="ECO:0000313" key="10">
    <source>
        <dbReference type="EMBL" id="CAL5083162.1"/>
    </source>
</evidence>
<feature type="binding site" evidence="6">
    <location>
        <position position="45"/>
    </location>
    <ligand>
        <name>S-adenosyl-L-methionine</name>
        <dbReference type="ChEBI" id="CHEBI:59789"/>
    </ligand>
</feature>
<dbReference type="InterPro" id="IPR001737">
    <property type="entry name" value="KsgA/Erm"/>
</dbReference>
<name>A0ABC9FVW4_9POAL</name>
<dbReference type="NCBIfam" id="TIGR00755">
    <property type="entry name" value="ksgA"/>
    <property type="match status" value="1"/>
</dbReference>
<feature type="binding site" evidence="6">
    <location>
        <position position="43"/>
    </location>
    <ligand>
        <name>S-adenosyl-L-methionine</name>
        <dbReference type="ChEBI" id="CHEBI:59789"/>
    </ligand>
</feature>
<feature type="binding site" evidence="6">
    <location>
        <position position="135"/>
    </location>
    <ligand>
        <name>S-adenosyl-L-methionine</name>
        <dbReference type="ChEBI" id="CHEBI:59789"/>
    </ligand>
</feature>
<evidence type="ECO:0000256" key="3">
    <source>
        <dbReference type="ARBA" id="ARBA00022679"/>
    </source>
</evidence>
<feature type="binding site" evidence="6">
    <location>
        <position position="70"/>
    </location>
    <ligand>
        <name>S-adenosyl-L-methionine</name>
        <dbReference type="ChEBI" id="CHEBI:59789"/>
    </ligand>
</feature>
<comment type="similarity">
    <text evidence="6 7">Belongs to the class I-like SAM-binding methyltransferase superfamily. rRNA adenine N(6)-methyltransferase family.</text>
</comment>
<organism evidence="10 11">
    <name type="scientific">Urochloa decumbens</name>
    <dbReference type="NCBI Taxonomy" id="240449"/>
    <lineage>
        <taxon>Eukaryota</taxon>
        <taxon>Viridiplantae</taxon>
        <taxon>Streptophyta</taxon>
        <taxon>Embryophyta</taxon>
        <taxon>Tracheophyta</taxon>
        <taxon>Spermatophyta</taxon>
        <taxon>Magnoliopsida</taxon>
        <taxon>Liliopsida</taxon>
        <taxon>Poales</taxon>
        <taxon>Poaceae</taxon>
        <taxon>PACMAD clade</taxon>
        <taxon>Panicoideae</taxon>
        <taxon>Panicodae</taxon>
        <taxon>Paniceae</taxon>
        <taxon>Melinidinae</taxon>
        <taxon>Urochloa</taxon>
    </lineage>
</organism>
<evidence type="ECO:0000256" key="2">
    <source>
        <dbReference type="ARBA" id="ARBA00022603"/>
    </source>
</evidence>
<dbReference type="PANTHER" id="PTHR11727">
    <property type="entry name" value="DIMETHYLADENOSINE TRANSFERASE"/>
    <property type="match status" value="1"/>
</dbReference>
<reference evidence="11" key="1">
    <citation type="submission" date="2024-06" db="EMBL/GenBank/DDBJ databases">
        <authorList>
            <person name="Ryan C."/>
        </authorList>
    </citation>
    <scope>NUCLEOTIDE SEQUENCE [LARGE SCALE GENOMIC DNA]</scope>
</reference>
<dbReference type="EC" id="2.1.1.-" evidence="7"/>
<dbReference type="SMART" id="SM00650">
    <property type="entry name" value="rADc"/>
    <property type="match status" value="1"/>
</dbReference>
<dbReference type="PROSITE" id="PS01131">
    <property type="entry name" value="RRNA_A_DIMETH"/>
    <property type="match status" value="1"/>
</dbReference>
<dbReference type="InterPro" id="IPR029063">
    <property type="entry name" value="SAM-dependent_MTases_sf"/>
</dbReference>
<evidence type="ECO:0000256" key="7">
    <source>
        <dbReference type="RuleBase" id="RU362106"/>
    </source>
</evidence>
<feature type="region of interest" description="Disordered" evidence="8">
    <location>
        <begin position="285"/>
        <end position="315"/>
    </location>
</feature>
<dbReference type="InterPro" id="IPR020598">
    <property type="entry name" value="rRNA_Ade_methylase_Trfase_N"/>
</dbReference>
<feature type="compositionally biased region" description="Basic and acidic residues" evidence="8">
    <location>
        <begin position="301"/>
        <end position="312"/>
    </location>
</feature>
<dbReference type="EMBL" id="OZ075117">
    <property type="protein sequence ID" value="CAL5083162.1"/>
    <property type="molecule type" value="Genomic_DNA"/>
</dbReference>
<reference evidence="10 11" key="2">
    <citation type="submission" date="2024-10" db="EMBL/GenBank/DDBJ databases">
        <authorList>
            <person name="Ryan C."/>
        </authorList>
    </citation>
    <scope>NUCLEOTIDE SEQUENCE [LARGE SCALE GENOMIC DNA]</scope>
</reference>
<keyword evidence="3 6" id="KW-0808">Transferase</keyword>
<dbReference type="SUPFAM" id="SSF53335">
    <property type="entry name" value="S-adenosyl-L-methionine-dependent methyltransferases"/>
    <property type="match status" value="1"/>
</dbReference>
<dbReference type="AlphaFoldDB" id="A0ABC9FVW4"/>
<evidence type="ECO:0000256" key="8">
    <source>
        <dbReference type="SAM" id="MobiDB-lite"/>
    </source>
</evidence>
<dbReference type="InterPro" id="IPR011530">
    <property type="entry name" value="rRNA_adenine_dimethylase"/>
</dbReference>
<evidence type="ECO:0000313" key="11">
    <source>
        <dbReference type="Proteomes" id="UP001497457"/>
    </source>
</evidence>
<dbReference type="Gene3D" id="3.40.50.150">
    <property type="entry name" value="Vaccinia Virus protein VP39"/>
    <property type="match status" value="1"/>
</dbReference>
<evidence type="ECO:0000256" key="4">
    <source>
        <dbReference type="ARBA" id="ARBA00022691"/>
    </source>
</evidence>
<dbReference type="GO" id="GO:0000179">
    <property type="term" value="F:rRNA (adenine-N6,N6-)-dimethyltransferase activity"/>
    <property type="evidence" value="ECO:0007669"/>
    <property type="project" value="UniProtKB-UniRule"/>
</dbReference>
<keyword evidence="1 7" id="KW-0698">rRNA processing</keyword>
<dbReference type="FunFam" id="3.40.50.150:FF:000081">
    <property type="entry name" value="rRNA adenine N(6)-methyltransferase"/>
    <property type="match status" value="1"/>
</dbReference>
<evidence type="ECO:0000256" key="6">
    <source>
        <dbReference type="PROSITE-ProRule" id="PRU01026"/>
    </source>
</evidence>
<proteinExistence type="inferred from homology"/>
<protein>
    <recommendedName>
        <fullName evidence="7">rRNA adenine N(6)-methyltransferase</fullName>
        <ecNumber evidence="7">2.1.1.-</ecNumber>
    </recommendedName>
</protein>
<feature type="binding site" evidence="6">
    <location>
        <position position="92"/>
    </location>
    <ligand>
        <name>S-adenosyl-L-methionine</name>
        <dbReference type="ChEBI" id="CHEBI:59789"/>
    </ligand>
</feature>
<sequence length="375" mass="41440">MSRAASTLRARHAVRRLSSSSSASSAEAWDVPFHRLQKQRGQHLLTNPRVLDDIVRRAAIRPGDAVLEVGPGTGNLTARLLASPAARVAAVEIDPRMAAAVSARAAALGLSHKLTVTTGDAMEVEFPEFDVCVSNIPYAISSPLIAKLLFGAYRFRAATLLVQREFARRLVGAPGHGERNHLATNARLVADVTLLMDVSKAEFVPVPGVDSSLVEIRMKEEDRPAEVEPGIGLDEWLEFTRVCFGQHQLQQRRRRQKKKRWKEKTLGTIFKKEEIAMELFRLSRRAEERDGSGPVGGGSDVPRHDGDDVGDGKEEEDCGEVAYSCFSKEGVVAFKERIAGALQSARLDKERPSRLSNDDLLRLLRLFIKRGVHFH</sequence>
<dbReference type="Proteomes" id="UP001497457">
    <property type="component" value="Chromosome 7b"/>
</dbReference>
<evidence type="ECO:0000256" key="5">
    <source>
        <dbReference type="ARBA" id="ARBA00022884"/>
    </source>
</evidence>
<dbReference type="Pfam" id="PF00398">
    <property type="entry name" value="RrnaAD"/>
    <property type="match status" value="1"/>
</dbReference>
<feature type="domain" description="Ribosomal RNA adenine methylase transferase N-terminal" evidence="9">
    <location>
        <begin position="50"/>
        <end position="220"/>
    </location>
</feature>
<evidence type="ECO:0000259" key="9">
    <source>
        <dbReference type="SMART" id="SM00650"/>
    </source>
</evidence>
<keyword evidence="4 6" id="KW-0949">S-adenosyl-L-methionine</keyword>
<accession>A0ABC9FVW4</accession>
<dbReference type="PANTHER" id="PTHR11727:SF29">
    <property type="entry name" value="RRNA ADENINE N(6)-METHYLTRANSFERASE"/>
    <property type="match status" value="1"/>
</dbReference>
<dbReference type="Gene3D" id="1.10.8.480">
    <property type="match status" value="1"/>
</dbReference>
<keyword evidence="5 6" id="KW-0694">RNA-binding</keyword>
<keyword evidence="11" id="KW-1185">Reference proteome</keyword>
<dbReference type="PROSITE" id="PS51689">
    <property type="entry name" value="SAM_RNA_A_N6_MT"/>
    <property type="match status" value="1"/>
</dbReference>
<keyword evidence="2 6" id="KW-0489">Methyltransferase</keyword>
<dbReference type="InterPro" id="IPR020596">
    <property type="entry name" value="rRNA_Ade_Mease_Trfase_CS"/>
</dbReference>
<evidence type="ECO:0000256" key="1">
    <source>
        <dbReference type="ARBA" id="ARBA00022552"/>
    </source>
</evidence>
<dbReference type="CDD" id="cd02440">
    <property type="entry name" value="AdoMet_MTases"/>
    <property type="match status" value="1"/>
</dbReference>